<evidence type="ECO:0000313" key="8">
    <source>
        <dbReference type="EMBL" id="TFW29364.1"/>
    </source>
</evidence>
<dbReference type="GO" id="GO:0010124">
    <property type="term" value="P:phenylacetate catabolic process"/>
    <property type="evidence" value="ECO:0007669"/>
    <property type="project" value="TreeGrafter"/>
</dbReference>
<dbReference type="NCBIfam" id="TIGR01930">
    <property type="entry name" value="AcCoA-C-Actrans"/>
    <property type="match status" value="1"/>
</dbReference>
<dbReference type="InterPro" id="IPR050215">
    <property type="entry name" value="Thiolase-like_sf_Thiolase"/>
</dbReference>
<dbReference type="Gene3D" id="3.40.47.10">
    <property type="match status" value="1"/>
</dbReference>
<evidence type="ECO:0000256" key="5">
    <source>
        <dbReference type="RuleBase" id="RU003557"/>
    </source>
</evidence>
<keyword evidence="9" id="KW-1185">Reference proteome</keyword>
<keyword evidence="4 5" id="KW-0012">Acyltransferase</keyword>
<dbReference type="CDD" id="cd00751">
    <property type="entry name" value="thiolase"/>
    <property type="match status" value="1"/>
</dbReference>
<dbReference type="InterPro" id="IPR002155">
    <property type="entry name" value="Thiolase"/>
</dbReference>
<evidence type="ECO:0000256" key="2">
    <source>
        <dbReference type="ARBA" id="ARBA00010982"/>
    </source>
</evidence>
<evidence type="ECO:0000259" key="7">
    <source>
        <dbReference type="Pfam" id="PF02803"/>
    </source>
</evidence>
<dbReference type="GO" id="GO:0006635">
    <property type="term" value="P:fatty acid beta-oxidation"/>
    <property type="evidence" value="ECO:0007669"/>
    <property type="project" value="TreeGrafter"/>
</dbReference>
<comment type="caution">
    <text evidence="8">The sequence shown here is derived from an EMBL/GenBank/DDBJ whole genome shotgun (WGS) entry which is preliminary data.</text>
</comment>
<dbReference type="PANTHER" id="PTHR43853:SF21">
    <property type="entry name" value="STEROID 3-KETOACYL-COA THIOLASE"/>
    <property type="match status" value="1"/>
</dbReference>
<dbReference type="RefSeq" id="WP_135200265.1">
    <property type="nucleotide sequence ID" value="NZ_SPVG01000036.1"/>
</dbReference>
<dbReference type="Pfam" id="PF02803">
    <property type="entry name" value="Thiolase_C"/>
    <property type="match status" value="1"/>
</dbReference>
<comment type="similarity">
    <text evidence="2 5">Belongs to the thiolase-like superfamily. Thiolase family.</text>
</comment>
<evidence type="ECO:0000256" key="4">
    <source>
        <dbReference type="ARBA" id="ARBA00023315"/>
    </source>
</evidence>
<name>A0A4Y9SVX4_9BURK</name>
<dbReference type="AlphaFoldDB" id="A0A4Y9SVX4"/>
<comment type="pathway">
    <text evidence="1">Lipid metabolism.</text>
</comment>
<protein>
    <submittedName>
        <fullName evidence="8">Thiolase family protein</fullName>
    </submittedName>
</protein>
<feature type="domain" description="Thiolase C-terminal" evidence="7">
    <location>
        <begin position="256"/>
        <end position="353"/>
    </location>
</feature>
<accession>A0A4Y9SVX4</accession>
<evidence type="ECO:0000259" key="6">
    <source>
        <dbReference type="Pfam" id="PF00108"/>
    </source>
</evidence>
<evidence type="ECO:0000256" key="3">
    <source>
        <dbReference type="ARBA" id="ARBA00022679"/>
    </source>
</evidence>
<dbReference type="GO" id="GO:0003988">
    <property type="term" value="F:acetyl-CoA C-acyltransferase activity"/>
    <property type="evidence" value="ECO:0007669"/>
    <property type="project" value="UniProtKB-ARBA"/>
</dbReference>
<evidence type="ECO:0000256" key="1">
    <source>
        <dbReference type="ARBA" id="ARBA00005189"/>
    </source>
</evidence>
<dbReference type="PIRSF" id="PIRSF000429">
    <property type="entry name" value="Ac-CoA_Ac_transf"/>
    <property type="match status" value="1"/>
</dbReference>
<sequence>MKAVISAYARSPFHFARKGKLAEVRPDDLAAQVVQGLMQRTGLDPRLLDDVILGCAYPESSQGNNLARIVSLLAGFPHEVPAMTINRFCGSSMSAIHIAAANIEAGLGEAYLCVGVESMTMVPQGGFNFSPNPQLLAETDAYISMGDTAENVARKYEVARADQEVLALQSHQKAAAARAAGLLQDEIVPIATAAGETVAEDGCIRPGTTLEALAALKPVFDPEHGVVTAGTSSPLTDGASAVLVTSEAFARKHGLTPSARIVAMAATGVDPALMGIGPIPATQKALGLAGLGAQDIDVAEINEAFASQALACVRELGIRPEVLNIDGGGMAIGHPLGATGARITGKAAALLRRFGLTT</sequence>
<dbReference type="SUPFAM" id="SSF53901">
    <property type="entry name" value="Thiolase-like"/>
    <property type="match status" value="2"/>
</dbReference>
<dbReference type="InterPro" id="IPR020613">
    <property type="entry name" value="Thiolase_CS"/>
</dbReference>
<keyword evidence="3 5" id="KW-0808">Transferase</keyword>
<dbReference type="EMBL" id="SPVG01000036">
    <property type="protein sequence ID" value="TFW29364.1"/>
    <property type="molecule type" value="Genomic_DNA"/>
</dbReference>
<proteinExistence type="inferred from homology"/>
<dbReference type="PROSITE" id="PS00098">
    <property type="entry name" value="THIOLASE_1"/>
    <property type="match status" value="1"/>
</dbReference>
<dbReference type="InterPro" id="IPR020616">
    <property type="entry name" value="Thiolase_N"/>
</dbReference>
<dbReference type="PANTHER" id="PTHR43853">
    <property type="entry name" value="3-KETOACYL-COA THIOLASE, PEROXISOMAL"/>
    <property type="match status" value="1"/>
</dbReference>
<reference evidence="8 9" key="1">
    <citation type="submission" date="2019-03" db="EMBL/GenBank/DDBJ databases">
        <title>Draft Genome Sequence of Duganella callidus sp. nov., a Novel Duganella Species Isolated from Cultivated Soil.</title>
        <authorList>
            <person name="Raths R."/>
            <person name="Peta V."/>
            <person name="Bucking H."/>
        </authorList>
    </citation>
    <scope>NUCLEOTIDE SEQUENCE [LARGE SCALE GENOMIC DNA]</scope>
    <source>
        <strain evidence="8 9">DN04</strain>
    </source>
</reference>
<dbReference type="Proteomes" id="UP000297729">
    <property type="component" value="Unassembled WGS sequence"/>
</dbReference>
<dbReference type="PROSITE" id="PS00737">
    <property type="entry name" value="THIOLASE_2"/>
    <property type="match status" value="1"/>
</dbReference>
<dbReference type="InterPro" id="IPR016039">
    <property type="entry name" value="Thiolase-like"/>
</dbReference>
<feature type="non-terminal residue" evidence="8">
    <location>
        <position position="358"/>
    </location>
</feature>
<dbReference type="Pfam" id="PF00108">
    <property type="entry name" value="Thiolase_N"/>
    <property type="match status" value="1"/>
</dbReference>
<dbReference type="GO" id="GO:0005737">
    <property type="term" value="C:cytoplasm"/>
    <property type="evidence" value="ECO:0007669"/>
    <property type="project" value="UniProtKB-ARBA"/>
</dbReference>
<evidence type="ECO:0000313" key="9">
    <source>
        <dbReference type="Proteomes" id="UP000297729"/>
    </source>
</evidence>
<dbReference type="InterPro" id="IPR020615">
    <property type="entry name" value="Thiolase_acyl_enz_int_AS"/>
</dbReference>
<dbReference type="OrthoDB" id="8951704at2"/>
<dbReference type="InterPro" id="IPR020617">
    <property type="entry name" value="Thiolase_C"/>
</dbReference>
<feature type="domain" description="Thiolase N-terminal" evidence="6">
    <location>
        <begin position="4"/>
        <end position="247"/>
    </location>
</feature>
<gene>
    <name evidence="8" type="ORF">E4L98_03910</name>
</gene>
<organism evidence="8 9">
    <name type="scientific">Duganella callida</name>
    <dbReference type="NCBI Taxonomy" id="2561932"/>
    <lineage>
        <taxon>Bacteria</taxon>
        <taxon>Pseudomonadati</taxon>
        <taxon>Pseudomonadota</taxon>
        <taxon>Betaproteobacteria</taxon>
        <taxon>Burkholderiales</taxon>
        <taxon>Oxalobacteraceae</taxon>
        <taxon>Telluria group</taxon>
        <taxon>Duganella</taxon>
    </lineage>
</organism>